<evidence type="ECO:0000313" key="2">
    <source>
        <dbReference type="Proteomes" id="UP000785679"/>
    </source>
</evidence>
<organism evidence="1 2">
    <name type="scientific">Halteria grandinella</name>
    <dbReference type="NCBI Taxonomy" id="5974"/>
    <lineage>
        <taxon>Eukaryota</taxon>
        <taxon>Sar</taxon>
        <taxon>Alveolata</taxon>
        <taxon>Ciliophora</taxon>
        <taxon>Intramacronucleata</taxon>
        <taxon>Spirotrichea</taxon>
        <taxon>Stichotrichia</taxon>
        <taxon>Sporadotrichida</taxon>
        <taxon>Halteriidae</taxon>
        <taxon>Halteria</taxon>
    </lineage>
</organism>
<gene>
    <name evidence="1" type="ORF">FGO68_gene2628</name>
</gene>
<protein>
    <submittedName>
        <fullName evidence="1">Uncharacterized protein</fullName>
    </submittedName>
</protein>
<proteinExistence type="predicted"/>
<dbReference type="EMBL" id="RRYP01005617">
    <property type="protein sequence ID" value="TNV81881.1"/>
    <property type="molecule type" value="Genomic_DNA"/>
</dbReference>
<keyword evidence="2" id="KW-1185">Reference proteome</keyword>
<sequence length="148" mass="17830">MNMVKDQLSESYLSHLLSIYLQRQVLHSNNQLFIAYSFGKRLPLIYHSHQICQFYYQLSVFILLLCIYSCERVFIPYLNWLFRHEEFWNQFVFQNQENSIFFRECMGEFGKFSSIKCVGEDIQDDIFAPKFHEGRRPVLDYIGQTLDN</sequence>
<dbReference type="AlphaFoldDB" id="A0A8J8NX85"/>
<accession>A0A8J8NX85</accession>
<name>A0A8J8NX85_HALGN</name>
<evidence type="ECO:0000313" key="1">
    <source>
        <dbReference type="EMBL" id="TNV81881.1"/>
    </source>
</evidence>
<reference evidence="1" key="1">
    <citation type="submission" date="2019-06" db="EMBL/GenBank/DDBJ databases">
        <authorList>
            <person name="Zheng W."/>
        </authorList>
    </citation>
    <scope>NUCLEOTIDE SEQUENCE</scope>
    <source>
        <strain evidence="1">QDHG01</strain>
    </source>
</reference>
<comment type="caution">
    <text evidence="1">The sequence shown here is derived from an EMBL/GenBank/DDBJ whole genome shotgun (WGS) entry which is preliminary data.</text>
</comment>
<dbReference type="Proteomes" id="UP000785679">
    <property type="component" value="Unassembled WGS sequence"/>
</dbReference>